<dbReference type="Proteomes" id="UP000231990">
    <property type="component" value="Unassembled WGS sequence"/>
</dbReference>
<evidence type="ECO:0008006" key="5">
    <source>
        <dbReference type="Google" id="ProtNLM"/>
    </source>
</evidence>
<proteinExistence type="predicted"/>
<evidence type="ECO:0000313" key="3">
    <source>
        <dbReference type="Proteomes" id="UP000231962"/>
    </source>
</evidence>
<reference evidence="3 4" key="1">
    <citation type="submission" date="2017-07" db="EMBL/GenBank/DDBJ databases">
        <title>Leptospira spp. isolated from tropical soils.</title>
        <authorList>
            <person name="Thibeaux R."/>
            <person name="Iraola G."/>
            <person name="Ferres I."/>
            <person name="Bierque E."/>
            <person name="Girault D."/>
            <person name="Soupe-Gilbert M.-E."/>
            <person name="Picardeau M."/>
            <person name="Goarant C."/>
        </authorList>
    </citation>
    <scope>NUCLEOTIDE SEQUENCE [LARGE SCALE GENOMIC DNA]</scope>
    <source>
        <strain evidence="2 4">FH1-B-B1</strain>
        <strain evidence="1 3">FH1-B-C1</strain>
    </source>
</reference>
<comment type="caution">
    <text evidence="2">The sequence shown here is derived from an EMBL/GenBank/DDBJ whole genome shotgun (WGS) entry which is preliminary data.</text>
</comment>
<dbReference type="InterPro" id="IPR010710">
    <property type="entry name" value="DUF1289"/>
</dbReference>
<dbReference type="PANTHER" id="PTHR35175:SF2">
    <property type="entry name" value="DUF1289 DOMAIN-CONTAINING PROTEIN"/>
    <property type="match status" value="1"/>
</dbReference>
<sequence length="65" mass="7500">MIVRSPCTKLCRLDPESGFCEGCYRTLQEIAMWTAFSEEERKRIRAELIVRKEKISGTISSEKTS</sequence>
<dbReference type="OrthoDB" id="9811423at2"/>
<protein>
    <recommendedName>
        <fullName evidence="5">DUF1289 domain-containing protein</fullName>
    </recommendedName>
</protein>
<keyword evidence="3" id="KW-1185">Reference proteome</keyword>
<dbReference type="PANTHER" id="PTHR35175">
    <property type="entry name" value="DUF1289 DOMAIN-CONTAINING PROTEIN"/>
    <property type="match status" value="1"/>
</dbReference>
<dbReference type="Proteomes" id="UP000231962">
    <property type="component" value="Unassembled WGS sequence"/>
</dbReference>
<dbReference type="Pfam" id="PF06945">
    <property type="entry name" value="DUF1289"/>
    <property type="match status" value="1"/>
</dbReference>
<dbReference type="EMBL" id="NPDZ01000008">
    <property type="protein sequence ID" value="PJZ72603.1"/>
    <property type="molecule type" value="Genomic_DNA"/>
</dbReference>
<dbReference type="EMBL" id="NPDY01000006">
    <property type="protein sequence ID" value="PJZ69989.1"/>
    <property type="molecule type" value="Genomic_DNA"/>
</dbReference>
<gene>
    <name evidence="1" type="ORF">CH360_08805</name>
    <name evidence="2" type="ORF">CH373_12880</name>
</gene>
<organism evidence="2 4">
    <name type="scientific">Leptospira perolatii</name>
    <dbReference type="NCBI Taxonomy" id="2023191"/>
    <lineage>
        <taxon>Bacteria</taxon>
        <taxon>Pseudomonadati</taxon>
        <taxon>Spirochaetota</taxon>
        <taxon>Spirochaetia</taxon>
        <taxon>Leptospirales</taxon>
        <taxon>Leptospiraceae</taxon>
        <taxon>Leptospira</taxon>
    </lineage>
</organism>
<evidence type="ECO:0000313" key="2">
    <source>
        <dbReference type="EMBL" id="PJZ72603.1"/>
    </source>
</evidence>
<evidence type="ECO:0000313" key="4">
    <source>
        <dbReference type="Proteomes" id="UP000231990"/>
    </source>
</evidence>
<name>A0A2M9ZKX8_9LEPT</name>
<dbReference type="AlphaFoldDB" id="A0A2M9ZKX8"/>
<evidence type="ECO:0000313" key="1">
    <source>
        <dbReference type="EMBL" id="PJZ69989.1"/>
    </source>
</evidence>
<accession>A0A2M9ZKX8</accession>